<dbReference type="RefSeq" id="WP_092161751.1">
    <property type="nucleotide sequence ID" value="NZ_FNGA01000004.1"/>
</dbReference>
<proteinExistence type="predicted"/>
<protein>
    <submittedName>
        <fullName evidence="3">Uncharacterized protein</fullName>
    </submittedName>
</protein>
<feature type="compositionally biased region" description="Polar residues" evidence="1">
    <location>
        <begin position="44"/>
        <end position="62"/>
    </location>
</feature>
<dbReference type="Proteomes" id="UP000199053">
    <property type="component" value="Unassembled WGS sequence"/>
</dbReference>
<evidence type="ECO:0000313" key="3">
    <source>
        <dbReference type="EMBL" id="SDL30437.1"/>
    </source>
</evidence>
<sequence length="87" mass="9871">MYKKTLIFGFIIFGLIFSTPALAGTKFINKDTAKDRENIRMGTRQDNNEISIETGNKSNIMSTRPKEKDEKDTPNIGPILIVPEIKR</sequence>
<reference evidence="4" key="1">
    <citation type="submission" date="2016-10" db="EMBL/GenBank/DDBJ databases">
        <authorList>
            <person name="Varghese N."/>
            <person name="Submissions S."/>
        </authorList>
    </citation>
    <scope>NUCLEOTIDE SEQUENCE [LARGE SCALE GENOMIC DNA]</scope>
    <source>
        <strain evidence="4">DSM 16995</strain>
    </source>
</reference>
<evidence type="ECO:0000256" key="2">
    <source>
        <dbReference type="SAM" id="SignalP"/>
    </source>
</evidence>
<dbReference type="EMBL" id="FNGA01000004">
    <property type="protein sequence ID" value="SDL30437.1"/>
    <property type="molecule type" value="Genomic_DNA"/>
</dbReference>
<feature type="signal peptide" evidence="2">
    <location>
        <begin position="1"/>
        <end position="23"/>
    </location>
</feature>
<dbReference type="STRING" id="246191.SAMN05660337_2577"/>
<feature type="compositionally biased region" description="Basic and acidic residues" evidence="1">
    <location>
        <begin position="64"/>
        <end position="73"/>
    </location>
</feature>
<keyword evidence="4" id="KW-1185">Reference proteome</keyword>
<name>A0A1G9IYV0_9BACT</name>
<accession>A0A1G9IYV0</accession>
<dbReference type="AlphaFoldDB" id="A0A1G9IYV0"/>
<feature type="region of interest" description="Disordered" evidence="1">
    <location>
        <begin position="41"/>
        <end position="77"/>
    </location>
</feature>
<keyword evidence="2" id="KW-0732">Signal</keyword>
<organism evidence="3 4">
    <name type="scientific">Maridesulfovibrio ferrireducens</name>
    <dbReference type="NCBI Taxonomy" id="246191"/>
    <lineage>
        <taxon>Bacteria</taxon>
        <taxon>Pseudomonadati</taxon>
        <taxon>Thermodesulfobacteriota</taxon>
        <taxon>Desulfovibrionia</taxon>
        <taxon>Desulfovibrionales</taxon>
        <taxon>Desulfovibrionaceae</taxon>
        <taxon>Maridesulfovibrio</taxon>
    </lineage>
</organism>
<dbReference type="OrthoDB" id="5460556at2"/>
<gene>
    <name evidence="3" type="ORF">SAMN05660337_2577</name>
</gene>
<evidence type="ECO:0000313" key="4">
    <source>
        <dbReference type="Proteomes" id="UP000199053"/>
    </source>
</evidence>
<feature type="chain" id="PRO_5011472655" evidence="2">
    <location>
        <begin position="24"/>
        <end position="87"/>
    </location>
</feature>
<evidence type="ECO:0000256" key="1">
    <source>
        <dbReference type="SAM" id="MobiDB-lite"/>
    </source>
</evidence>